<keyword evidence="2" id="KW-0479">Metal-binding</keyword>
<dbReference type="PANTHER" id="PTHR46696:SF4">
    <property type="entry name" value="BIOTIN BIOSYNTHESIS CYTOCHROME P450"/>
    <property type="match status" value="1"/>
</dbReference>
<organism evidence="3 4">
    <name type="scientific">Streptomyces albiaxialis</name>
    <dbReference type="NCBI Taxonomy" id="329523"/>
    <lineage>
        <taxon>Bacteria</taxon>
        <taxon>Bacillati</taxon>
        <taxon>Actinomycetota</taxon>
        <taxon>Actinomycetes</taxon>
        <taxon>Kitasatosporales</taxon>
        <taxon>Streptomycetaceae</taxon>
        <taxon>Streptomyces</taxon>
    </lineage>
</organism>
<dbReference type="Pfam" id="PF00067">
    <property type="entry name" value="p450"/>
    <property type="match status" value="1"/>
</dbReference>
<dbReference type="Proteomes" id="UP001500016">
    <property type="component" value="Unassembled WGS sequence"/>
</dbReference>
<keyword evidence="2" id="KW-0503">Monooxygenase</keyword>
<dbReference type="InterPro" id="IPR017972">
    <property type="entry name" value="Cyt_P450_CS"/>
</dbReference>
<dbReference type="EMBL" id="BAAAPE010000030">
    <property type="protein sequence ID" value="GAA2104609.1"/>
    <property type="molecule type" value="Genomic_DNA"/>
</dbReference>
<reference evidence="4" key="1">
    <citation type="journal article" date="2019" name="Int. J. Syst. Evol. Microbiol.">
        <title>The Global Catalogue of Microorganisms (GCM) 10K type strain sequencing project: providing services to taxonomists for standard genome sequencing and annotation.</title>
        <authorList>
            <consortium name="The Broad Institute Genomics Platform"/>
            <consortium name="The Broad Institute Genome Sequencing Center for Infectious Disease"/>
            <person name="Wu L."/>
            <person name="Ma J."/>
        </authorList>
    </citation>
    <scope>NUCLEOTIDE SEQUENCE [LARGE SCALE GENOMIC DNA]</scope>
    <source>
        <strain evidence="4">JCM 15478</strain>
    </source>
</reference>
<dbReference type="CDD" id="cd20625">
    <property type="entry name" value="CYP164-like"/>
    <property type="match status" value="1"/>
</dbReference>
<protein>
    <submittedName>
        <fullName evidence="3">Cytochrome P450</fullName>
    </submittedName>
</protein>
<keyword evidence="2" id="KW-0560">Oxidoreductase</keyword>
<evidence type="ECO:0000313" key="4">
    <source>
        <dbReference type="Proteomes" id="UP001500016"/>
    </source>
</evidence>
<dbReference type="PANTHER" id="PTHR46696">
    <property type="entry name" value="P450, PUTATIVE (EUROFUNG)-RELATED"/>
    <property type="match status" value="1"/>
</dbReference>
<name>A0ABP5ITT1_9ACTN</name>
<keyword evidence="2" id="KW-0349">Heme</keyword>
<gene>
    <name evidence="3" type="ORF">GCM10009801_80350</name>
</gene>
<keyword evidence="2" id="KW-0408">Iron</keyword>
<dbReference type="Gene3D" id="1.10.630.10">
    <property type="entry name" value="Cytochrome P450"/>
    <property type="match status" value="1"/>
</dbReference>
<dbReference type="PROSITE" id="PS00086">
    <property type="entry name" value="CYTOCHROME_P450"/>
    <property type="match status" value="1"/>
</dbReference>
<accession>A0ABP5ITT1</accession>
<evidence type="ECO:0000256" key="1">
    <source>
        <dbReference type="ARBA" id="ARBA00010617"/>
    </source>
</evidence>
<dbReference type="RefSeq" id="WP_344535716.1">
    <property type="nucleotide sequence ID" value="NZ_BAAAPE010000030.1"/>
</dbReference>
<comment type="caution">
    <text evidence="3">The sequence shown here is derived from an EMBL/GenBank/DDBJ whole genome shotgun (WGS) entry which is preliminary data.</text>
</comment>
<sequence>MSPRQAARQGQRSAAREEAAAVVRWGISQGLPRAAVRFAALRGDEVAKLLLDPARPDARALYDGLRRRGPVALPGAFGAVLGHAAANAVLRSDSFGVGNSELPTAVRRLYARATRGRVPGPTEPPSMLVTDPPLHTRYRKSVSKAFTPRHVAVLEERMTATAARLLDELGTASRFDLVDRYASRLPVAVIGDLLGVPPEERQRLLRWGDSAALLIDPGLTWRQYREADRALAAFADWFLGHLRRLRRDPGDDLLSRLTVLEGDDALDERELLSVGMLVLGAGFETTVSLISNAVALLDRHPEQLSKVQGDPGLWAGTVDEVLRLDSPVQFTMRVAYEDSVIEGVEIGEGQFLVMMLAAANRDPAVFDDPHTFDVTRPNAADHIAFSSGIHYCLGAGLARLEGRVALRMLYERFPGLRVSGPSRRRRTRALRGFARLPVTVPKSPARQFVTEAE</sequence>
<evidence type="ECO:0000313" key="3">
    <source>
        <dbReference type="EMBL" id="GAA2104609.1"/>
    </source>
</evidence>
<comment type="similarity">
    <text evidence="1 2">Belongs to the cytochrome P450 family.</text>
</comment>
<evidence type="ECO:0000256" key="2">
    <source>
        <dbReference type="RuleBase" id="RU000461"/>
    </source>
</evidence>
<dbReference type="PRINTS" id="PR00359">
    <property type="entry name" value="BP450"/>
</dbReference>
<dbReference type="InterPro" id="IPR036396">
    <property type="entry name" value="Cyt_P450_sf"/>
</dbReference>
<dbReference type="SUPFAM" id="SSF48264">
    <property type="entry name" value="Cytochrome P450"/>
    <property type="match status" value="1"/>
</dbReference>
<keyword evidence="4" id="KW-1185">Reference proteome</keyword>
<proteinExistence type="inferred from homology"/>
<dbReference type="InterPro" id="IPR002397">
    <property type="entry name" value="Cyt_P450_B"/>
</dbReference>
<dbReference type="InterPro" id="IPR001128">
    <property type="entry name" value="Cyt_P450"/>
</dbReference>